<accession>A0A7U3USQ7</accession>
<dbReference type="CDD" id="cd16282">
    <property type="entry name" value="metallo-hydrolase-like_MBL-fold"/>
    <property type="match status" value="1"/>
</dbReference>
<dbReference type="InterPro" id="IPR036866">
    <property type="entry name" value="RibonucZ/Hydroxyglut_hydro"/>
</dbReference>
<dbReference type="PANTHER" id="PTHR42951">
    <property type="entry name" value="METALLO-BETA-LACTAMASE DOMAIN-CONTAINING"/>
    <property type="match status" value="1"/>
</dbReference>
<dbReference type="InterPro" id="IPR050855">
    <property type="entry name" value="NDM-1-like"/>
</dbReference>
<dbReference type="SMART" id="SM00849">
    <property type="entry name" value="Lactamase_B"/>
    <property type="match status" value="1"/>
</dbReference>
<dbReference type="PANTHER" id="PTHR42951:SF4">
    <property type="entry name" value="ACYL-COENZYME A THIOESTERASE MBLAC2"/>
    <property type="match status" value="1"/>
</dbReference>
<reference evidence="3 4" key="4">
    <citation type="journal article" date="2020" name="Sci. Rep.">
        <title>beta-carboline chemical signals induce reveromycin production through a LuxR family regulator in Streptomyces sp. SN-593.</title>
        <authorList>
            <person name="Panthee S."/>
            <person name="Kito N."/>
            <person name="Hayashi T."/>
            <person name="Shimizu T."/>
            <person name="Ishikawa J."/>
            <person name="Hamamoto H."/>
            <person name="Osada H."/>
            <person name="Takahashi S."/>
        </authorList>
    </citation>
    <scope>NUCLEOTIDE SEQUENCE [LARGE SCALE GENOMIC DNA]</scope>
    <source>
        <strain evidence="3 4">SN-593</strain>
    </source>
</reference>
<evidence type="ECO:0000256" key="1">
    <source>
        <dbReference type="SAM" id="MobiDB-lite"/>
    </source>
</evidence>
<reference evidence="3 4" key="2">
    <citation type="journal article" date="2011" name="J. Antibiot.">
        <title>Furaquinocins I and J: novel polyketide isoprenoid hybrid compounds from Streptomyces reveromyceticus SN-593.</title>
        <authorList>
            <person name="Panthee S."/>
            <person name="Takahashi S."/>
            <person name="Takagi H."/>
            <person name="Nogawa T."/>
            <person name="Oowada E."/>
            <person name="Uramoto M."/>
            <person name="Osada H."/>
        </authorList>
    </citation>
    <scope>NUCLEOTIDE SEQUENCE [LARGE SCALE GENOMIC DNA]</scope>
    <source>
        <strain evidence="3 4">SN-593</strain>
    </source>
</reference>
<feature type="domain" description="Metallo-beta-lactamase" evidence="2">
    <location>
        <begin position="29"/>
        <end position="232"/>
    </location>
</feature>
<protein>
    <recommendedName>
        <fullName evidence="2">Metallo-beta-lactamase domain-containing protein</fullName>
    </recommendedName>
</protein>
<evidence type="ECO:0000313" key="3">
    <source>
        <dbReference type="EMBL" id="BBA98147.1"/>
    </source>
</evidence>
<dbReference type="Pfam" id="PF00753">
    <property type="entry name" value="Lactamase_B"/>
    <property type="match status" value="1"/>
</dbReference>
<reference evidence="3 4" key="3">
    <citation type="journal article" date="2011" name="Nat. Chem. Biol.">
        <title>Reveromycin A biosynthesis uses RevG and RevJ for stereospecific spiroacetal formation.</title>
        <authorList>
            <person name="Takahashi S."/>
            <person name="Toyoda A."/>
            <person name="Sekiyama Y."/>
            <person name="Takagi H."/>
            <person name="Nogawa T."/>
            <person name="Uramoto M."/>
            <person name="Suzuki R."/>
            <person name="Koshino H."/>
            <person name="Kumano T."/>
            <person name="Panthee S."/>
            <person name="Dairi T."/>
            <person name="Ishikawa J."/>
            <person name="Ikeda H."/>
            <person name="Sakaki Y."/>
            <person name="Osada H."/>
        </authorList>
    </citation>
    <scope>NUCLEOTIDE SEQUENCE [LARGE SCALE GENOMIC DNA]</scope>
    <source>
        <strain evidence="3 4">SN-593</strain>
    </source>
</reference>
<feature type="region of interest" description="Disordered" evidence="1">
    <location>
        <begin position="322"/>
        <end position="341"/>
    </location>
</feature>
<dbReference type="InterPro" id="IPR001279">
    <property type="entry name" value="Metallo-B-lactamas"/>
</dbReference>
<dbReference type="Gene3D" id="3.60.15.10">
    <property type="entry name" value="Ribonuclease Z/Hydroxyacylglutathione hydrolase-like"/>
    <property type="match status" value="1"/>
</dbReference>
<dbReference type="AlphaFoldDB" id="A0A7U3USQ7"/>
<dbReference type="SUPFAM" id="SSF56281">
    <property type="entry name" value="Metallo-hydrolase/oxidoreductase"/>
    <property type="match status" value="1"/>
</dbReference>
<dbReference type="EMBL" id="AP018365">
    <property type="protein sequence ID" value="BBA98147.1"/>
    <property type="molecule type" value="Genomic_DNA"/>
</dbReference>
<proteinExistence type="predicted"/>
<sequence length="341" mass="35856">MNIEPPRRLEALTPSVHVWLPDGHDTWGLANCVLITDRDSALLVDTPYTASLARRLADLAAGVMAPGTRITTVVNTHGNGDHAYGNGVFTAAGAEVVSTEATTEHLCKEPSPAQLARLVADCDPDTPLGAYLRRHFARYGDFGVTEAVPPTRTFSDRLDLEVGGIAVELIEVGPAHTVGDLIVNLPGEGIVCAGDVIFCEDHPVHWAGPLDEVHRAVQRVLACDPQVIVPGHGPVMTPADVAGYADYLLRVRDRIHAAHAAGHPIARTAAELIAAETNPRWGLTERLAILTAVEYRVLDGDTSPTDLIPLVDLAAHHVLPATGPSGPSGTAAPAAATSPAV</sequence>
<organism evidence="3 4">
    <name type="scientific">Actinacidiphila reveromycinica</name>
    <dbReference type="NCBI Taxonomy" id="659352"/>
    <lineage>
        <taxon>Bacteria</taxon>
        <taxon>Bacillati</taxon>
        <taxon>Actinomycetota</taxon>
        <taxon>Actinomycetes</taxon>
        <taxon>Kitasatosporales</taxon>
        <taxon>Streptomycetaceae</taxon>
        <taxon>Actinacidiphila</taxon>
    </lineage>
</organism>
<gene>
    <name evidence="3" type="ORF">RVR_4218</name>
</gene>
<reference evidence="3 4" key="1">
    <citation type="journal article" date="2010" name="J. Bacteriol.">
        <title>Biochemical characterization of a novel indole prenyltransferase from Streptomyces sp. SN-593.</title>
        <authorList>
            <person name="Takahashi S."/>
            <person name="Takagi H."/>
            <person name="Toyoda A."/>
            <person name="Uramoto M."/>
            <person name="Nogawa T."/>
            <person name="Ueki M."/>
            <person name="Sakaki Y."/>
            <person name="Osada H."/>
        </authorList>
    </citation>
    <scope>NUCLEOTIDE SEQUENCE [LARGE SCALE GENOMIC DNA]</scope>
    <source>
        <strain evidence="3 4">SN-593</strain>
    </source>
</reference>
<dbReference type="RefSeq" id="WP_202234328.1">
    <property type="nucleotide sequence ID" value="NZ_AP018365.1"/>
</dbReference>
<dbReference type="Proteomes" id="UP000595703">
    <property type="component" value="Chromosome"/>
</dbReference>
<dbReference type="KEGG" id="arev:RVR_4218"/>
<name>A0A7U3USQ7_9ACTN</name>
<evidence type="ECO:0000313" key="4">
    <source>
        <dbReference type="Proteomes" id="UP000595703"/>
    </source>
</evidence>
<keyword evidence="4" id="KW-1185">Reference proteome</keyword>
<evidence type="ECO:0000259" key="2">
    <source>
        <dbReference type="SMART" id="SM00849"/>
    </source>
</evidence>